<protein>
    <submittedName>
        <fullName evidence="2">Uncharacterized protein</fullName>
    </submittedName>
</protein>
<sequence length="115" mass="12793">MSMLHDVTTAGTKAQGNRPETRAEPAGGGSVRRGRGWWMRPQGVGKPAPASCQAGSEHTPPRLGRNPPSYLCSKLSLHAVDWYPWTRDKVMGTKGLHRKMKQWHLIQPQAYPNTH</sequence>
<gene>
    <name evidence="2" type="ORF">NDU88_001195</name>
</gene>
<name>A0AAV7U9F2_PLEWA</name>
<feature type="region of interest" description="Disordered" evidence="1">
    <location>
        <begin position="1"/>
        <end position="66"/>
    </location>
</feature>
<comment type="caution">
    <text evidence="2">The sequence shown here is derived from an EMBL/GenBank/DDBJ whole genome shotgun (WGS) entry which is preliminary data.</text>
</comment>
<evidence type="ECO:0000313" key="3">
    <source>
        <dbReference type="Proteomes" id="UP001066276"/>
    </source>
</evidence>
<evidence type="ECO:0000313" key="2">
    <source>
        <dbReference type="EMBL" id="KAJ1184388.1"/>
    </source>
</evidence>
<dbReference type="AlphaFoldDB" id="A0AAV7U9F2"/>
<proteinExistence type="predicted"/>
<organism evidence="2 3">
    <name type="scientific">Pleurodeles waltl</name>
    <name type="common">Iberian ribbed newt</name>
    <dbReference type="NCBI Taxonomy" id="8319"/>
    <lineage>
        <taxon>Eukaryota</taxon>
        <taxon>Metazoa</taxon>
        <taxon>Chordata</taxon>
        <taxon>Craniata</taxon>
        <taxon>Vertebrata</taxon>
        <taxon>Euteleostomi</taxon>
        <taxon>Amphibia</taxon>
        <taxon>Batrachia</taxon>
        <taxon>Caudata</taxon>
        <taxon>Salamandroidea</taxon>
        <taxon>Salamandridae</taxon>
        <taxon>Pleurodelinae</taxon>
        <taxon>Pleurodeles</taxon>
    </lineage>
</organism>
<dbReference type="EMBL" id="JANPWB010000005">
    <property type="protein sequence ID" value="KAJ1184388.1"/>
    <property type="molecule type" value="Genomic_DNA"/>
</dbReference>
<dbReference type="Proteomes" id="UP001066276">
    <property type="component" value="Chromosome 3_1"/>
</dbReference>
<evidence type="ECO:0000256" key="1">
    <source>
        <dbReference type="SAM" id="MobiDB-lite"/>
    </source>
</evidence>
<accession>A0AAV7U9F2</accession>
<keyword evidence="3" id="KW-1185">Reference proteome</keyword>
<reference evidence="2" key="1">
    <citation type="journal article" date="2022" name="bioRxiv">
        <title>Sequencing and chromosome-scale assembly of the giantPleurodeles waltlgenome.</title>
        <authorList>
            <person name="Brown T."/>
            <person name="Elewa A."/>
            <person name="Iarovenko S."/>
            <person name="Subramanian E."/>
            <person name="Araus A.J."/>
            <person name="Petzold A."/>
            <person name="Susuki M."/>
            <person name="Suzuki K.-i.T."/>
            <person name="Hayashi T."/>
            <person name="Toyoda A."/>
            <person name="Oliveira C."/>
            <person name="Osipova E."/>
            <person name="Leigh N.D."/>
            <person name="Simon A."/>
            <person name="Yun M.H."/>
        </authorList>
    </citation>
    <scope>NUCLEOTIDE SEQUENCE</scope>
    <source>
        <strain evidence="2">20211129_DDA</strain>
        <tissue evidence="2">Liver</tissue>
    </source>
</reference>